<accession>A0A314Y7Z6</accession>
<proteinExistence type="predicted"/>
<protein>
    <submittedName>
        <fullName evidence="2">Uncharacterized protein</fullName>
    </submittedName>
</protein>
<feature type="compositionally biased region" description="Basic and acidic residues" evidence="1">
    <location>
        <begin position="66"/>
        <end position="84"/>
    </location>
</feature>
<feature type="region of interest" description="Disordered" evidence="1">
    <location>
        <begin position="63"/>
        <end position="84"/>
    </location>
</feature>
<dbReference type="AlphaFoldDB" id="A0A314Y7Z6"/>
<organism evidence="2 3">
    <name type="scientific">Prunus yedoensis var. nudiflora</name>
    <dbReference type="NCBI Taxonomy" id="2094558"/>
    <lineage>
        <taxon>Eukaryota</taxon>
        <taxon>Viridiplantae</taxon>
        <taxon>Streptophyta</taxon>
        <taxon>Embryophyta</taxon>
        <taxon>Tracheophyta</taxon>
        <taxon>Spermatophyta</taxon>
        <taxon>Magnoliopsida</taxon>
        <taxon>eudicotyledons</taxon>
        <taxon>Gunneridae</taxon>
        <taxon>Pentapetalae</taxon>
        <taxon>rosids</taxon>
        <taxon>fabids</taxon>
        <taxon>Rosales</taxon>
        <taxon>Rosaceae</taxon>
        <taxon>Amygdaloideae</taxon>
        <taxon>Amygdaleae</taxon>
        <taxon>Prunus</taxon>
    </lineage>
</organism>
<evidence type="ECO:0000256" key="1">
    <source>
        <dbReference type="SAM" id="MobiDB-lite"/>
    </source>
</evidence>
<evidence type="ECO:0000313" key="2">
    <source>
        <dbReference type="EMBL" id="PQQ00771.1"/>
    </source>
</evidence>
<gene>
    <name evidence="2" type="ORF">Pyn_02347</name>
</gene>
<dbReference type="Proteomes" id="UP000250321">
    <property type="component" value="Unassembled WGS sequence"/>
</dbReference>
<dbReference type="EMBL" id="PJQY01001653">
    <property type="protein sequence ID" value="PQQ00771.1"/>
    <property type="molecule type" value="Genomic_DNA"/>
</dbReference>
<reference evidence="2 3" key="1">
    <citation type="submission" date="2018-02" db="EMBL/GenBank/DDBJ databases">
        <title>Draft genome of wild Prunus yedoensis var. nudiflora.</title>
        <authorList>
            <person name="Baek S."/>
            <person name="Kim J.-H."/>
            <person name="Choi K."/>
            <person name="Kim G.-B."/>
            <person name="Cho A."/>
            <person name="Jang H."/>
            <person name="Shin C.-H."/>
            <person name="Yu H.-J."/>
            <person name="Mun J.-H."/>
        </authorList>
    </citation>
    <scope>NUCLEOTIDE SEQUENCE [LARGE SCALE GENOMIC DNA]</scope>
    <source>
        <strain evidence="3">cv. Jeju island</strain>
        <tissue evidence="2">Leaf</tissue>
    </source>
</reference>
<comment type="caution">
    <text evidence="2">The sequence shown here is derived from an EMBL/GenBank/DDBJ whole genome shotgun (WGS) entry which is preliminary data.</text>
</comment>
<sequence length="84" mass="9126">MYDLELATGHTIKHRLGFTALALGLPVILGHSELHCLFHLGVADVLYGLPTADRCALWACGGGGGQRKDKGKEYKEAVKAHRDR</sequence>
<evidence type="ECO:0000313" key="3">
    <source>
        <dbReference type="Proteomes" id="UP000250321"/>
    </source>
</evidence>
<name>A0A314Y7Z6_PRUYE</name>
<dbReference type="OrthoDB" id="10385517at2759"/>
<keyword evidence="3" id="KW-1185">Reference proteome</keyword>